<evidence type="ECO:0000313" key="1">
    <source>
        <dbReference type="EMBL" id="KAK8766665.1"/>
    </source>
</evidence>
<proteinExistence type="predicted"/>
<keyword evidence="2" id="KW-1185">Reference proteome</keyword>
<comment type="caution">
    <text evidence="1">The sequence shown here is derived from an EMBL/GenBank/DDBJ whole genome shotgun (WGS) entry which is preliminary data.</text>
</comment>
<organism evidence="1 2">
    <name type="scientific">Amblyomma americanum</name>
    <name type="common">Lone star tick</name>
    <dbReference type="NCBI Taxonomy" id="6943"/>
    <lineage>
        <taxon>Eukaryota</taxon>
        <taxon>Metazoa</taxon>
        <taxon>Ecdysozoa</taxon>
        <taxon>Arthropoda</taxon>
        <taxon>Chelicerata</taxon>
        <taxon>Arachnida</taxon>
        <taxon>Acari</taxon>
        <taxon>Parasitiformes</taxon>
        <taxon>Ixodida</taxon>
        <taxon>Ixodoidea</taxon>
        <taxon>Ixodidae</taxon>
        <taxon>Amblyomminae</taxon>
        <taxon>Amblyomma</taxon>
    </lineage>
</organism>
<accession>A0AAQ4DW25</accession>
<dbReference type="InterPro" id="IPR008949">
    <property type="entry name" value="Isoprenoid_synthase_dom_sf"/>
</dbReference>
<gene>
    <name evidence="1" type="ORF">V5799_006554</name>
</gene>
<protein>
    <submittedName>
        <fullName evidence="1">Uncharacterized protein</fullName>
    </submittedName>
</protein>
<dbReference type="SUPFAM" id="SSF48576">
    <property type="entry name" value="Terpenoid synthases"/>
    <property type="match status" value="1"/>
</dbReference>
<dbReference type="Proteomes" id="UP001321473">
    <property type="component" value="Unassembled WGS sequence"/>
</dbReference>
<reference evidence="1 2" key="1">
    <citation type="journal article" date="2023" name="Arcadia Sci">
        <title>De novo assembly of a long-read Amblyomma americanum tick genome.</title>
        <authorList>
            <person name="Chou S."/>
            <person name="Poskanzer K.E."/>
            <person name="Rollins M."/>
            <person name="Thuy-Boun P.S."/>
        </authorList>
    </citation>
    <scope>NUCLEOTIDE SEQUENCE [LARGE SCALE GENOMIC DNA]</scope>
    <source>
        <strain evidence="1">F_SG_1</strain>
        <tissue evidence="1">Salivary glands</tissue>
    </source>
</reference>
<dbReference type="Gene3D" id="1.10.600.10">
    <property type="entry name" value="Farnesyl Diphosphate Synthase"/>
    <property type="match status" value="1"/>
</dbReference>
<sequence length="150" mass="16531">MSKEVPWSKTVKQLLFQQSANIQTRGLLVSLFIKACGTAERNADPLDVVLRRQQLVVSATEEFHAAQTIHASARNVAVAERDHLDPLVLDDVQTGNKMTVLAGDFFFAKAFQTTTDIGIPVVRRPCAESTQYSLRCFHLSRLSGGALTQC</sequence>
<name>A0AAQ4DW25_AMBAM</name>
<evidence type="ECO:0000313" key="2">
    <source>
        <dbReference type="Proteomes" id="UP001321473"/>
    </source>
</evidence>
<dbReference type="AlphaFoldDB" id="A0AAQ4DW25"/>
<dbReference type="EMBL" id="JARKHS020026127">
    <property type="protein sequence ID" value="KAK8766665.1"/>
    <property type="molecule type" value="Genomic_DNA"/>
</dbReference>